<dbReference type="SMART" id="SM00150">
    <property type="entry name" value="SPEC"/>
    <property type="match status" value="1"/>
</dbReference>
<keyword evidence="2" id="KW-1185">Reference proteome</keyword>
<dbReference type="SUPFAM" id="SSF46966">
    <property type="entry name" value="Spectrin repeat"/>
    <property type="match status" value="2"/>
</dbReference>
<feature type="coiled-coil region" evidence="1">
    <location>
        <begin position="181"/>
        <end position="238"/>
    </location>
</feature>
<dbReference type="InterPro" id="IPR018159">
    <property type="entry name" value="Spectrin/alpha-actinin"/>
</dbReference>
<protein>
    <submittedName>
        <fullName evidence="3">Microtubule-actin crosslinking factor 1</fullName>
    </submittedName>
</protein>
<evidence type="ECO:0000256" key="1">
    <source>
        <dbReference type="SAM" id="Coils"/>
    </source>
</evidence>
<organism evidence="2 3">
    <name type="scientific">Plectus sambesii</name>
    <dbReference type="NCBI Taxonomy" id="2011161"/>
    <lineage>
        <taxon>Eukaryota</taxon>
        <taxon>Metazoa</taxon>
        <taxon>Ecdysozoa</taxon>
        <taxon>Nematoda</taxon>
        <taxon>Chromadorea</taxon>
        <taxon>Plectida</taxon>
        <taxon>Plectina</taxon>
        <taxon>Plectoidea</taxon>
        <taxon>Plectidae</taxon>
        <taxon>Plectus</taxon>
    </lineage>
</organism>
<dbReference type="Pfam" id="PF00435">
    <property type="entry name" value="Spectrin"/>
    <property type="match status" value="1"/>
</dbReference>
<accession>A0A914UVA7</accession>
<reference evidence="3" key="1">
    <citation type="submission" date="2022-11" db="UniProtKB">
        <authorList>
            <consortium name="WormBaseParasite"/>
        </authorList>
    </citation>
    <scope>IDENTIFICATION</scope>
</reference>
<dbReference type="InterPro" id="IPR002017">
    <property type="entry name" value="Spectrin_repeat"/>
</dbReference>
<evidence type="ECO:0000313" key="2">
    <source>
        <dbReference type="Proteomes" id="UP000887566"/>
    </source>
</evidence>
<proteinExistence type="predicted"/>
<dbReference type="AlphaFoldDB" id="A0A914UVA7"/>
<evidence type="ECO:0000313" key="3">
    <source>
        <dbReference type="WBParaSite" id="PSAMB.scaffold12936size2510.g35172.t1"/>
    </source>
</evidence>
<dbReference type="Gene3D" id="1.20.58.60">
    <property type="match status" value="2"/>
</dbReference>
<name>A0A914UVA7_9BILA</name>
<sequence>ESVQRECSSRESDIDELMMAVIELERVGANAELVDDDATFRAANAVIEGVRERLRALQPSVSACLQAADDVCQNGADILSPEEFHSLRKHRDQLKDANHKLHKHTDVASDRLRVASDVFDQFDAQTSAFQLWMNDTNREISELQAASGDHRRLRECQAKAQSITKDVVSHADQLKALRSLAARIHDELRGYTAEVNALRQNRQMPPLEYKTGQVGATVGRLQEEYEALSRRCDQLHNLHTVVEDLSNRYQSQVSGAKEWLSKLDVEIAAAAKEPTSSDPADIQRQLEAIRALNARMVEERRRLDEARAAGQDLLTAVDGTDGHGQQTDELTNEWGNMEERYKLVTESLQNHANALQALHTQSQGVREGMDDMLEWLGATENGLNVAKPLPLDKEKLAEEVCLWVEGRELSEWSLLIPLEACSSVSIFIS</sequence>
<feature type="coiled-coil region" evidence="1">
    <location>
        <begin position="282"/>
        <end position="309"/>
    </location>
</feature>
<dbReference type="Proteomes" id="UP000887566">
    <property type="component" value="Unplaced"/>
</dbReference>
<keyword evidence="1" id="KW-0175">Coiled coil</keyword>
<dbReference type="WBParaSite" id="PSAMB.scaffold12936size2510.g35172.t1">
    <property type="protein sequence ID" value="PSAMB.scaffold12936size2510.g35172.t1"/>
    <property type="gene ID" value="PSAMB.scaffold12936size2510.g35172"/>
</dbReference>